<dbReference type="RefSeq" id="WP_012383560.1">
    <property type="nucleotide sequence ID" value="NC_010581.1"/>
</dbReference>
<protein>
    <submittedName>
        <fullName evidence="6">ABC transporter related</fullName>
    </submittedName>
</protein>
<evidence type="ECO:0000313" key="7">
    <source>
        <dbReference type="Proteomes" id="UP000001695"/>
    </source>
</evidence>
<gene>
    <name evidence="6" type="ordered locus">Bind_0550</name>
</gene>
<dbReference type="Pfam" id="PF00005">
    <property type="entry name" value="ABC_tran"/>
    <property type="match status" value="1"/>
</dbReference>
<keyword evidence="2" id="KW-0813">Transport</keyword>
<organism evidence="6 7">
    <name type="scientific">Beijerinckia indica subsp. indica (strain ATCC 9039 / DSM 1715 / NCIMB 8712)</name>
    <dbReference type="NCBI Taxonomy" id="395963"/>
    <lineage>
        <taxon>Bacteria</taxon>
        <taxon>Pseudomonadati</taxon>
        <taxon>Pseudomonadota</taxon>
        <taxon>Alphaproteobacteria</taxon>
        <taxon>Hyphomicrobiales</taxon>
        <taxon>Beijerinckiaceae</taxon>
        <taxon>Beijerinckia</taxon>
    </lineage>
</organism>
<dbReference type="eggNOG" id="COG1116">
    <property type="taxonomic scope" value="Bacteria"/>
</dbReference>
<dbReference type="InterPro" id="IPR027417">
    <property type="entry name" value="P-loop_NTPase"/>
</dbReference>
<evidence type="ECO:0000256" key="3">
    <source>
        <dbReference type="ARBA" id="ARBA00022741"/>
    </source>
</evidence>
<dbReference type="SUPFAM" id="SSF52540">
    <property type="entry name" value="P-loop containing nucleoside triphosphate hydrolases"/>
    <property type="match status" value="1"/>
</dbReference>
<comment type="similarity">
    <text evidence="1">Belongs to the ABC transporter superfamily.</text>
</comment>
<dbReference type="HOGENOM" id="CLU_000604_1_22_5"/>
<dbReference type="KEGG" id="bid:Bind_0550"/>
<keyword evidence="7" id="KW-1185">Reference proteome</keyword>
<dbReference type="OrthoDB" id="9807242at2"/>
<dbReference type="PANTHER" id="PTHR42788:SF13">
    <property type="entry name" value="ALIPHATIC SULFONATES IMPORT ATP-BINDING PROTEIN SSUB"/>
    <property type="match status" value="1"/>
</dbReference>
<feature type="domain" description="ABC transporter" evidence="5">
    <location>
        <begin position="12"/>
        <end position="241"/>
    </location>
</feature>
<reference evidence="6 7" key="2">
    <citation type="journal article" date="2010" name="J. Bacteriol.">
        <title>Complete genome sequence of Beijerinckia indica subsp. indica.</title>
        <authorList>
            <person name="Tamas I."/>
            <person name="Dedysh S.N."/>
            <person name="Liesack W."/>
            <person name="Stott M.B."/>
            <person name="Alam M."/>
            <person name="Murrell J.C."/>
            <person name="Dunfield P.F."/>
        </authorList>
    </citation>
    <scope>NUCLEOTIDE SEQUENCE [LARGE SCALE GENOMIC DNA]</scope>
    <source>
        <strain evidence="7">ATCC 9039 / DSM 1715 / NCIMB 8712</strain>
    </source>
</reference>
<evidence type="ECO:0000259" key="5">
    <source>
        <dbReference type="PROSITE" id="PS50893"/>
    </source>
</evidence>
<dbReference type="PANTHER" id="PTHR42788">
    <property type="entry name" value="TAURINE IMPORT ATP-BINDING PROTEIN-RELATED"/>
    <property type="match status" value="1"/>
</dbReference>
<dbReference type="Gene3D" id="3.40.50.300">
    <property type="entry name" value="P-loop containing nucleotide triphosphate hydrolases"/>
    <property type="match status" value="1"/>
</dbReference>
<dbReference type="EMBL" id="CP001016">
    <property type="protein sequence ID" value="ACB94202.1"/>
    <property type="molecule type" value="Genomic_DNA"/>
</dbReference>
<dbReference type="InterPro" id="IPR003593">
    <property type="entry name" value="AAA+_ATPase"/>
</dbReference>
<accession>B2IF11</accession>
<dbReference type="CDD" id="cd03293">
    <property type="entry name" value="ABC_NrtD_SsuB_transporters"/>
    <property type="match status" value="1"/>
</dbReference>
<reference evidence="7" key="1">
    <citation type="submission" date="2008-03" db="EMBL/GenBank/DDBJ databases">
        <title>Complete sequence of chromosome of Beijerinckia indica subsp. indica ATCC 9039.</title>
        <authorList>
            <consortium name="US DOE Joint Genome Institute"/>
            <person name="Copeland A."/>
            <person name="Lucas S."/>
            <person name="Lapidus A."/>
            <person name="Glavina del Rio T."/>
            <person name="Dalin E."/>
            <person name="Tice H."/>
            <person name="Bruce D."/>
            <person name="Goodwin L."/>
            <person name="Pitluck S."/>
            <person name="LaButti K."/>
            <person name="Schmutz J."/>
            <person name="Larimer F."/>
            <person name="Land M."/>
            <person name="Hauser L."/>
            <person name="Kyrpides N."/>
            <person name="Mikhailova N."/>
            <person name="Dunfield P.F."/>
            <person name="Dedysh S.N."/>
            <person name="Liesack W."/>
            <person name="Saw J.H."/>
            <person name="Alam M."/>
            <person name="Chen Y."/>
            <person name="Murrell J.C."/>
            <person name="Richardson P."/>
        </authorList>
    </citation>
    <scope>NUCLEOTIDE SEQUENCE [LARGE SCALE GENOMIC DNA]</scope>
    <source>
        <strain evidence="7">ATCC 9039 / DSM 1715 / NCIMB 8712</strain>
    </source>
</reference>
<name>B2IF11_BEII9</name>
<evidence type="ECO:0000313" key="6">
    <source>
        <dbReference type="EMBL" id="ACB94202.1"/>
    </source>
</evidence>
<dbReference type="PROSITE" id="PS00211">
    <property type="entry name" value="ABC_TRANSPORTER_1"/>
    <property type="match status" value="1"/>
</dbReference>
<dbReference type="GO" id="GO:0016887">
    <property type="term" value="F:ATP hydrolysis activity"/>
    <property type="evidence" value="ECO:0007669"/>
    <property type="project" value="InterPro"/>
</dbReference>
<dbReference type="InterPro" id="IPR050166">
    <property type="entry name" value="ABC_transporter_ATP-bind"/>
</dbReference>
<keyword evidence="4" id="KW-0067">ATP-binding</keyword>
<evidence type="ECO:0000256" key="4">
    <source>
        <dbReference type="ARBA" id="ARBA00022840"/>
    </source>
</evidence>
<dbReference type="PROSITE" id="PS50893">
    <property type="entry name" value="ABC_TRANSPORTER_2"/>
    <property type="match status" value="1"/>
</dbReference>
<dbReference type="SMART" id="SM00382">
    <property type="entry name" value="AAA"/>
    <property type="match status" value="1"/>
</dbReference>
<dbReference type="AlphaFoldDB" id="B2IF11"/>
<dbReference type="InterPro" id="IPR003439">
    <property type="entry name" value="ABC_transporter-like_ATP-bd"/>
</dbReference>
<keyword evidence="3" id="KW-0547">Nucleotide-binding</keyword>
<proteinExistence type="inferred from homology"/>
<evidence type="ECO:0000256" key="1">
    <source>
        <dbReference type="ARBA" id="ARBA00005417"/>
    </source>
</evidence>
<sequence length="276" mass="30196">MTHDLDAHGLVIHAIDKDFNLPGGTFTALRNISLSIAPNEFVSIVGASGCGKSTLLKLIVGLDQPTRGDIFLDGHKLTTPSLDRAIVFQEARLFPWLTAEQNIALSLIKSRLSTQEKQKTIAKHIELVGLKDFANALPAQLSGGMAQRVAIARALVTRPRILLLDEPFGALDALTKAHMQNELQRIVQEEKITTVLVTHDVEEAIFLGDRIVVMHPHPGRIADIVPITLMDAERNRTHPSFVHLRETILIKLGEHIKNPSRSAGAGTNLPTMMHAG</sequence>
<dbReference type="STRING" id="395963.Bind_0550"/>
<evidence type="ECO:0000256" key="2">
    <source>
        <dbReference type="ARBA" id="ARBA00022448"/>
    </source>
</evidence>
<dbReference type="InterPro" id="IPR017871">
    <property type="entry name" value="ABC_transporter-like_CS"/>
</dbReference>
<dbReference type="GO" id="GO:0005524">
    <property type="term" value="F:ATP binding"/>
    <property type="evidence" value="ECO:0007669"/>
    <property type="project" value="UniProtKB-KW"/>
</dbReference>
<dbReference type="Proteomes" id="UP000001695">
    <property type="component" value="Chromosome"/>
</dbReference>